<proteinExistence type="predicted"/>
<dbReference type="Gene3D" id="1.10.10.690">
    <property type="entry name" value="YidB-like"/>
    <property type="match status" value="1"/>
</dbReference>
<name>A0A060QHE8_9PROT</name>
<dbReference type="SUPFAM" id="SSF140804">
    <property type="entry name" value="YidB-like"/>
    <property type="match status" value="1"/>
</dbReference>
<dbReference type="InterPro" id="IPR045372">
    <property type="entry name" value="YidB"/>
</dbReference>
<dbReference type="InterPro" id="IPR027405">
    <property type="entry name" value="YidB-like"/>
</dbReference>
<comment type="caution">
    <text evidence="1">The sequence shown here is derived from an EMBL/GenBank/DDBJ whole genome shotgun (WGS) entry which is preliminary data.</text>
</comment>
<organism evidence="1 2">
    <name type="scientific">Asaia bogorensis</name>
    <dbReference type="NCBI Taxonomy" id="91915"/>
    <lineage>
        <taxon>Bacteria</taxon>
        <taxon>Pseudomonadati</taxon>
        <taxon>Pseudomonadota</taxon>
        <taxon>Alphaproteobacteria</taxon>
        <taxon>Acetobacterales</taxon>
        <taxon>Acetobacteraceae</taxon>
        <taxon>Asaia</taxon>
    </lineage>
</organism>
<gene>
    <name evidence="1" type="ORF">ASAP_2078</name>
</gene>
<sequence>MSGFFGSMINSALGSMGDKLKEKLGGSIGEYLTSEQGIQTLVEQARKAGLEDKVRSWIGSGENLPISADELRALLTDDQIQMLVSKTGLPAGALLPALAQFLPGVVDHHTSEQDQPPAAG</sequence>
<evidence type="ECO:0000313" key="1">
    <source>
        <dbReference type="EMBL" id="CDG40123.1"/>
    </source>
</evidence>
<dbReference type="AlphaFoldDB" id="A0A060QHE8"/>
<accession>A0A060QHE8</accession>
<dbReference type="Proteomes" id="UP000027583">
    <property type="component" value="Unassembled WGS sequence"/>
</dbReference>
<reference evidence="1 2" key="2">
    <citation type="journal article" date="2014" name="PLoS ONE">
        <title>Evolution of mitochondria reconstructed from the energy metabolism of living bacteria.</title>
        <authorList>
            <person name="Degli Esposti M."/>
            <person name="Chouaia B."/>
            <person name="Comandatore F."/>
            <person name="Crotti E."/>
            <person name="Sassera D."/>
            <person name="Lievens P.M."/>
            <person name="Daffonchio D."/>
            <person name="Bandi C."/>
        </authorList>
    </citation>
    <scope>NUCLEOTIDE SEQUENCE [LARGE SCALE GENOMIC DNA]</scope>
    <source>
        <strain evidence="1 2">SF2.1</strain>
    </source>
</reference>
<dbReference type="eggNOG" id="COG3753">
    <property type="taxonomic scope" value="Bacteria"/>
</dbReference>
<dbReference type="EMBL" id="CBLX010000013">
    <property type="protein sequence ID" value="CDG40123.1"/>
    <property type="molecule type" value="Genomic_DNA"/>
</dbReference>
<reference evidence="1 2" key="1">
    <citation type="journal article" date="2014" name="Genome Biol. Evol.">
        <title>Acetic acid bacteria genomes reveal functional traits for adaptation to life in insect guts.</title>
        <authorList>
            <person name="Chouaia B."/>
            <person name="Gaiarsa S."/>
            <person name="Crotti E."/>
            <person name="Comandatore F."/>
            <person name="Degli Esposti M."/>
            <person name="Ricci I."/>
            <person name="Alma A."/>
            <person name="Favia G."/>
            <person name="Bandi C."/>
            <person name="Daffonchio D."/>
        </authorList>
    </citation>
    <scope>NUCLEOTIDE SEQUENCE [LARGE SCALE GENOMIC DNA]</scope>
    <source>
        <strain evidence="1 2">SF2.1</strain>
    </source>
</reference>
<evidence type="ECO:0008006" key="3">
    <source>
        <dbReference type="Google" id="ProtNLM"/>
    </source>
</evidence>
<evidence type="ECO:0000313" key="2">
    <source>
        <dbReference type="Proteomes" id="UP000027583"/>
    </source>
</evidence>
<protein>
    <recommendedName>
        <fullName evidence="3">DUF937 domain-containing protein</fullName>
    </recommendedName>
</protein>
<dbReference type="Pfam" id="PF20159">
    <property type="entry name" value="YidB"/>
    <property type="match status" value="1"/>
</dbReference>